<organism evidence="1 2">
    <name type="scientific">Monodelphis domestica</name>
    <name type="common">Gray short-tailed opossum</name>
    <dbReference type="NCBI Taxonomy" id="13616"/>
    <lineage>
        <taxon>Eukaryota</taxon>
        <taxon>Metazoa</taxon>
        <taxon>Chordata</taxon>
        <taxon>Craniata</taxon>
        <taxon>Vertebrata</taxon>
        <taxon>Euteleostomi</taxon>
        <taxon>Mammalia</taxon>
        <taxon>Metatheria</taxon>
        <taxon>Didelphimorphia</taxon>
        <taxon>Didelphidae</taxon>
        <taxon>Monodelphis</taxon>
    </lineage>
</organism>
<evidence type="ECO:0000313" key="1">
    <source>
        <dbReference type="Ensembl" id="ENSMODP00000047529.1"/>
    </source>
</evidence>
<sequence>MEIDVFHWHLLVASGSGGLQCIVGPGLGGGGAGNRVPHDGRHLPLPIVNALTQGAAIHAELQALGHADCQRQVATQLPHIHGGPYIPGVHLHMEATCLLDNVQALDVTISATGGAIDEGCRQVIGHGLVHFLIGTLMVGFEDNSYLWKIGRQRRKRNVFPIPAKSSAFPLLIIFN</sequence>
<keyword evidence="2" id="KW-1185">Reference proteome</keyword>
<evidence type="ECO:0000313" key="2">
    <source>
        <dbReference type="Proteomes" id="UP000002280"/>
    </source>
</evidence>
<accession>A0A5F8GJ97</accession>
<reference evidence="1" key="3">
    <citation type="submission" date="2025-09" db="UniProtKB">
        <authorList>
            <consortium name="Ensembl"/>
        </authorList>
    </citation>
    <scope>IDENTIFICATION</scope>
</reference>
<dbReference type="Ensembl" id="ENSMODT00000056991.1">
    <property type="protein sequence ID" value="ENSMODP00000047529.1"/>
    <property type="gene ID" value="ENSMODG00000048237.1"/>
</dbReference>
<protein>
    <submittedName>
        <fullName evidence="1">Uncharacterized protein</fullName>
    </submittedName>
</protein>
<dbReference type="InParanoid" id="A0A5F8GJ97"/>
<dbReference type="Bgee" id="ENSMODG00000048237">
    <property type="expression patterns" value="Expressed in cerebellum and 17 other cell types or tissues"/>
</dbReference>
<reference evidence="1 2" key="1">
    <citation type="journal article" date="2007" name="Nature">
        <title>Genome of the marsupial Monodelphis domestica reveals innovation in non-coding sequences.</title>
        <authorList>
            <person name="Mikkelsen T.S."/>
            <person name="Wakefield M.J."/>
            <person name="Aken B."/>
            <person name="Amemiya C.T."/>
            <person name="Chang J.L."/>
            <person name="Duke S."/>
            <person name="Garber M."/>
            <person name="Gentles A.J."/>
            <person name="Goodstadt L."/>
            <person name="Heger A."/>
            <person name="Jurka J."/>
            <person name="Kamal M."/>
            <person name="Mauceli E."/>
            <person name="Searle S.M."/>
            <person name="Sharpe T."/>
            <person name="Baker M.L."/>
            <person name="Batzer M.A."/>
            <person name="Benos P.V."/>
            <person name="Belov K."/>
            <person name="Clamp M."/>
            <person name="Cook A."/>
            <person name="Cuff J."/>
            <person name="Das R."/>
            <person name="Davidow L."/>
            <person name="Deakin J.E."/>
            <person name="Fazzari M.J."/>
            <person name="Glass J.L."/>
            <person name="Grabherr M."/>
            <person name="Greally J.M."/>
            <person name="Gu W."/>
            <person name="Hore T.A."/>
            <person name="Huttley G.A."/>
            <person name="Kleber M."/>
            <person name="Jirtle R.L."/>
            <person name="Koina E."/>
            <person name="Lee J.T."/>
            <person name="Mahony S."/>
            <person name="Marra M.A."/>
            <person name="Miller R.D."/>
            <person name="Nicholls R.D."/>
            <person name="Oda M."/>
            <person name="Papenfuss A.T."/>
            <person name="Parra Z.E."/>
            <person name="Pollock D.D."/>
            <person name="Ray D.A."/>
            <person name="Schein J.E."/>
            <person name="Speed T.P."/>
            <person name="Thompson K."/>
            <person name="VandeBerg J.L."/>
            <person name="Wade C.M."/>
            <person name="Walker J.A."/>
            <person name="Waters P.D."/>
            <person name="Webber C."/>
            <person name="Weidman J.R."/>
            <person name="Xie X."/>
            <person name="Zody M.C."/>
            <person name="Baldwin J."/>
            <person name="Abdouelleil A."/>
            <person name="Abdulkadir J."/>
            <person name="Abebe A."/>
            <person name="Abera B."/>
            <person name="Abreu J."/>
            <person name="Acer S.C."/>
            <person name="Aftuck L."/>
            <person name="Alexander A."/>
            <person name="An P."/>
            <person name="Anderson E."/>
            <person name="Anderson S."/>
            <person name="Arachi H."/>
            <person name="Azer M."/>
            <person name="Bachantsang P."/>
            <person name="Barry A."/>
            <person name="Bayul T."/>
            <person name="Berlin A."/>
            <person name="Bessette D."/>
            <person name="Bloom T."/>
            <person name="Bloom T."/>
            <person name="Boguslavskiy L."/>
            <person name="Bonnet C."/>
            <person name="Boukhgalter B."/>
            <person name="Bourzgui I."/>
            <person name="Brown A."/>
            <person name="Cahill P."/>
            <person name="Channer S."/>
            <person name="Cheshatsang Y."/>
            <person name="Chuda L."/>
            <person name="Citroen M."/>
            <person name="Collymore A."/>
            <person name="Cooke P."/>
            <person name="Costello M."/>
            <person name="D'Aco K."/>
            <person name="Daza R."/>
            <person name="De Haan G."/>
            <person name="DeGray S."/>
            <person name="DeMaso C."/>
            <person name="Dhargay N."/>
            <person name="Dooley K."/>
            <person name="Dooley E."/>
            <person name="Doricent M."/>
            <person name="Dorje P."/>
            <person name="Dorjee K."/>
            <person name="Dupes A."/>
            <person name="Elong R."/>
            <person name="Falk J."/>
            <person name="Farina A."/>
            <person name="Faro S."/>
            <person name="Ferguson D."/>
            <person name="Fisher S."/>
            <person name="Foley C.D."/>
            <person name="Franke A."/>
            <person name="Friedrich D."/>
            <person name="Gadbois L."/>
            <person name="Gearin G."/>
            <person name="Gearin C.R."/>
            <person name="Giannoukos G."/>
            <person name="Goode T."/>
            <person name="Graham J."/>
            <person name="Grandbois E."/>
            <person name="Grewal S."/>
            <person name="Gyaltsen K."/>
            <person name="Hafez N."/>
            <person name="Hagos B."/>
            <person name="Hall J."/>
            <person name="Henson C."/>
            <person name="Hollinger A."/>
            <person name="Honan T."/>
            <person name="Huard M.D."/>
            <person name="Hughes L."/>
            <person name="Hurhula B."/>
            <person name="Husby M.E."/>
            <person name="Kamat A."/>
            <person name="Kanga B."/>
            <person name="Kashin S."/>
            <person name="Khazanovich D."/>
            <person name="Kisner P."/>
            <person name="Lance K."/>
            <person name="Lara M."/>
            <person name="Lee W."/>
            <person name="Lennon N."/>
            <person name="Letendre F."/>
            <person name="LeVine R."/>
            <person name="Lipovsky A."/>
            <person name="Liu X."/>
            <person name="Liu J."/>
            <person name="Liu S."/>
            <person name="Lokyitsang T."/>
            <person name="Lokyitsang Y."/>
            <person name="Lubonja R."/>
            <person name="Lui A."/>
            <person name="MacDonald P."/>
            <person name="Magnisalis V."/>
            <person name="Maru K."/>
            <person name="Matthews C."/>
            <person name="McCusker W."/>
            <person name="McDonough S."/>
            <person name="Mehta T."/>
            <person name="Meldrim J."/>
            <person name="Meneus L."/>
            <person name="Mihai O."/>
            <person name="Mihalev A."/>
            <person name="Mihova T."/>
            <person name="Mittelman R."/>
            <person name="Mlenga V."/>
            <person name="Montmayeur A."/>
            <person name="Mulrain L."/>
            <person name="Navidi A."/>
            <person name="Naylor J."/>
            <person name="Negash T."/>
            <person name="Nguyen T."/>
            <person name="Nguyen N."/>
            <person name="Nicol R."/>
            <person name="Norbu C."/>
            <person name="Norbu N."/>
            <person name="Novod N."/>
            <person name="O'Neill B."/>
            <person name="Osman S."/>
            <person name="Markiewicz E."/>
            <person name="Oyono O.L."/>
            <person name="Patti C."/>
            <person name="Phunkhang P."/>
            <person name="Pierre F."/>
            <person name="Priest M."/>
            <person name="Raghuraman S."/>
            <person name="Rege F."/>
            <person name="Reyes R."/>
            <person name="Rise C."/>
            <person name="Rogov P."/>
            <person name="Ross K."/>
            <person name="Ryan E."/>
            <person name="Settipalli S."/>
            <person name="Shea T."/>
            <person name="Sherpa N."/>
            <person name="Shi L."/>
            <person name="Shih D."/>
            <person name="Sparrow T."/>
            <person name="Spaulding J."/>
            <person name="Stalker J."/>
            <person name="Stange-Thomann N."/>
            <person name="Stavropoulos S."/>
            <person name="Stone C."/>
            <person name="Strader C."/>
            <person name="Tesfaye S."/>
            <person name="Thomson T."/>
            <person name="Thoulutsang Y."/>
            <person name="Thoulutsang D."/>
            <person name="Topham K."/>
            <person name="Topping I."/>
            <person name="Tsamla T."/>
            <person name="Vassiliev H."/>
            <person name="Vo A."/>
            <person name="Wangchuk T."/>
            <person name="Wangdi T."/>
            <person name="Weiand M."/>
            <person name="Wilkinson J."/>
            <person name="Wilson A."/>
            <person name="Yadav S."/>
            <person name="Young G."/>
            <person name="Yu Q."/>
            <person name="Zembek L."/>
            <person name="Zhong D."/>
            <person name="Zimmer A."/>
            <person name="Zwirko Z."/>
            <person name="Jaffe D.B."/>
            <person name="Alvarez P."/>
            <person name="Brockman W."/>
            <person name="Butler J."/>
            <person name="Chin C."/>
            <person name="Gnerre S."/>
            <person name="MacCallum I."/>
            <person name="Graves J.A."/>
            <person name="Ponting C.P."/>
            <person name="Breen M."/>
            <person name="Samollow P.B."/>
            <person name="Lander E.S."/>
            <person name="Lindblad-Toh K."/>
        </authorList>
    </citation>
    <scope>NUCLEOTIDE SEQUENCE [LARGE SCALE GENOMIC DNA]</scope>
</reference>
<dbReference type="OMA" id="PQLANNY"/>
<dbReference type="Proteomes" id="UP000002280">
    <property type="component" value="Chromosome 3"/>
</dbReference>
<reference evidence="1" key="2">
    <citation type="submission" date="2025-08" db="UniProtKB">
        <authorList>
            <consortium name="Ensembl"/>
        </authorList>
    </citation>
    <scope>IDENTIFICATION</scope>
</reference>
<name>A0A5F8GJ97_MONDO</name>
<dbReference type="AlphaFoldDB" id="A0A5F8GJ97"/>
<proteinExistence type="predicted"/>
<dbReference type="GeneTree" id="ENSGT00410000028909"/>